<dbReference type="AlphaFoldDB" id="A0A517YQR6"/>
<dbReference type="EMBL" id="CP036425">
    <property type="protein sequence ID" value="QDU32551.1"/>
    <property type="molecule type" value="Genomic_DNA"/>
</dbReference>
<dbReference type="SUPFAM" id="SSF52402">
    <property type="entry name" value="Adenine nucleotide alpha hydrolases-like"/>
    <property type="match status" value="1"/>
</dbReference>
<evidence type="ECO:0000256" key="1">
    <source>
        <dbReference type="ARBA" id="ARBA00022598"/>
    </source>
</evidence>
<evidence type="ECO:0000256" key="3">
    <source>
        <dbReference type="ARBA" id="ARBA00022741"/>
    </source>
</evidence>
<dbReference type="InterPro" id="IPR012094">
    <property type="entry name" value="tRNA_Ile_lys_synt"/>
</dbReference>
<dbReference type="KEGG" id="pcor:KS4_05830"/>
<dbReference type="InterPro" id="IPR011063">
    <property type="entry name" value="TilS/TtcA_N"/>
</dbReference>
<protein>
    <recommendedName>
        <fullName evidence="6">tRNA(Ile)-lysidine synthase</fullName>
        <ecNumber evidence="6">6.3.4.19</ecNumber>
    </recommendedName>
    <alternativeName>
        <fullName evidence="6">tRNA(Ile)-2-lysyl-cytidine synthase</fullName>
    </alternativeName>
    <alternativeName>
        <fullName evidence="6">tRNA(Ile)-lysidine synthetase</fullName>
    </alternativeName>
</protein>
<dbReference type="OrthoDB" id="9807403at2"/>
<evidence type="ECO:0000256" key="2">
    <source>
        <dbReference type="ARBA" id="ARBA00022694"/>
    </source>
</evidence>
<keyword evidence="3 6" id="KW-0547">Nucleotide-binding</keyword>
<dbReference type="EC" id="6.3.4.19" evidence="6"/>
<dbReference type="GO" id="GO:0005524">
    <property type="term" value="F:ATP binding"/>
    <property type="evidence" value="ECO:0007669"/>
    <property type="project" value="UniProtKB-UniRule"/>
</dbReference>
<evidence type="ECO:0000313" key="9">
    <source>
        <dbReference type="Proteomes" id="UP000317369"/>
    </source>
</evidence>
<dbReference type="CDD" id="cd01992">
    <property type="entry name" value="TilS_N"/>
    <property type="match status" value="1"/>
</dbReference>
<keyword evidence="4 6" id="KW-0067">ATP-binding</keyword>
<dbReference type="PANTHER" id="PTHR43033:SF1">
    <property type="entry name" value="TRNA(ILE)-LYSIDINE SYNTHASE-RELATED"/>
    <property type="match status" value="1"/>
</dbReference>
<dbReference type="NCBIfam" id="TIGR02432">
    <property type="entry name" value="lysidine_TilS_N"/>
    <property type="match status" value="1"/>
</dbReference>
<keyword evidence="1 6" id="KW-0436">Ligase</keyword>
<dbReference type="InterPro" id="IPR014729">
    <property type="entry name" value="Rossmann-like_a/b/a_fold"/>
</dbReference>
<dbReference type="Gene3D" id="3.40.50.620">
    <property type="entry name" value="HUPs"/>
    <property type="match status" value="1"/>
</dbReference>
<proteinExistence type="inferred from homology"/>
<evidence type="ECO:0000259" key="7">
    <source>
        <dbReference type="Pfam" id="PF01171"/>
    </source>
</evidence>
<feature type="domain" description="tRNA(Ile)-lysidine/2-thiocytidine synthase N-terminal" evidence="7">
    <location>
        <begin position="36"/>
        <end position="218"/>
    </location>
</feature>
<comment type="similarity">
    <text evidence="6">Belongs to the tRNA(Ile)-lysidine synthase family.</text>
</comment>
<dbReference type="Pfam" id="PF01171">
    <property type="entry name" value="ATP_bind_3"/>
    <property type="match status" value="1"/>
</dbReference>
<keyword evidence="2 6" id="KW-0819">tRNA processing</keyword>
<organism evidence="8 9">
    <name type="scientific">Poriferisphaera corsica</name>
    <dbReference type="NCBI Taxonomy" id="2528020"/>
    <lineage>
        <taxon>Bacteria</taxon>
        <taxon>Pseudomonadati</taxon>
        <taxon>Planctomycetota</taxon>
        <taxon>Phycisphaerae</taxon>
        <taxon>Phycisphaerales</taxon>
        <taxon>Phycisphaeraceae</taxon>
        <taxon>Poriferisphaera</taxon>
    </lineage>
</organism>
<dbReference type="InterPro" id="IPR012795">
    <property type="entry name" value="tRNA_Ile_lys_synt_N"/>
</dbReference>
<dbReference type="PANTHER" id="PTHR43033">
    <property type="entry name" value="TRNA(ILE)-LYSIDINE SYNTHASE-RELATED"/>
    <property type="match status" value="1"/>
</dbReference>
<dbReference type="HAMAP" id="MF_01161">
    <property type="entry name" value="tRNA_Ile_lys_synt"/>
    <property type="match status" value="1"/>
</dbReference>
<accession>A0A517YQR6</accession>
<feature type="binding site" evidence="6">
    <location>
        <begin position="41"/>
        <end position="46"/>
    </location>
    <ligand>
        <name>ATP</name>
        <dbReference type="ChEBI" id="CHEBI:30616"/>
    </ligand>
</feature>
<reference evidence="8 9" key="1">
    <citation type="submission" date="2019-02" db="EMBL/GenBank/DDBJ databases">
        <title>Deep-cultivation of Planctomycetes and their phenomic and genomic characterization uncovers novel biology.</title>
        <authorList>
            <person name="Wiegand S."/>
            <person name="Jogler M."/>
            <person name="Boedeker C."/>
            <person name="Pinto D."/>
            <person name="Vollmers J."/>
            <person name="Rivas-Marin E."/>
            <person name="Kohn T."/>
            <person name="Peeters S.H."/>
            <person name="Heuer A."/>
            <person name="Rast P."/>
            <person name="Oberbeckmann S."/>
            <person name="Bunk B."/>
            <person name="Jeske O."/>
            <person name="Meyerdierks A."/>
            <person name="Storesund J.E."/>
            <person name="Kallscheuer N."/>
            <person name="Luecker S."/>
            <person name="Lage O.M."/>
            <person name="Pohl T."/>
            <person name="Merkel B.J."/>
            <person name="Hornburger P."/>
            <person name="Mueller R.-W."/>
            <person name="Bruemmer F."/>
            <person name="Labrenz M."/>
            <person name="Spormann A.M."/>
            <person name="Op den Camp H."/>
            <person name="Overmann J."/>
            <person name="Amann R."/>
            <person name="Jetten M.S.M."/>
            <person name="Mascher T."/>
            <person name="Medema M.H."/>
            <person name="Devos D.P."/>
            <person name="Kaster A.-K."/>
            <person name="Ovreas L."/>
            <person name="Rohde M."/>
            <person name="Galperin M.Y."/>
            <person name="Jogler C."/>
        </authorList>
    </citation>
    <scope>NUCLEOTIDE SEQUENCE [LARGE SCALE GENOMIC DNA]</scope>
    <source>
        <strain evidence="8 9">KS4</strain>
    </source>
</reference>
<dbReference type="GO" id="GO:0005737">
    <property type="term" value="C:cytoplasm"/>
    <property type="evidence" value="ECO:0007669"/>
    <property type="project" value="UniProtKB-SubCell"/>
</dbReference>
<gene>
    <name evidence="6 8" type="primary">tilS</name>
    <name evidence="8" type="ORF">KS4_05830</name>
</gene>
<comment type="domain">
    <text evidence="6">The N-terminal region contains the highly conserved SGGXDS motif, predicted to be a P-loop motif involved in ATP binding.</text>
</comment>
<dbReference type="GO" id="GO:0032267">
    <property type="term" value="F:tRNA(Ile)-lysidine synthase activity"/>
    <property type="evidence" value="ECO:0007669"/>
    <property type="project" value="UniProtKB-EC"/>
</dbReference>
<evidence type="ECO:0000256" key="4">
    <source>
        <dbReference type="ARBA" id="ARBA00022840"/>
    </source>
</evidence>
<dbReference type="GO" id="GO:0006400">
    <property type="term" value="P:tRNA modification"/>
    <property type="evidence" value="ECO:0007669"/>
    <property type="project" value="UniProtKB-UniRule"/>
</dbReference>
<sequence length="342" mass="37990">MDFKKRAKISYHPVVKAIARSLKAAEVIKPRGEVAVVVGVSGGADSVALLLGMHALSQRRGWGMRLVVGHVQHHLRGDEAEADALFVEDLAKHLGLAYERRDLDLREAKNIEEAARRGRYEALGEIAVQADCVWVATAHHADDQLETVLMRLLRGAGARGLRGVAKVRSLVEGVKIVRPLLGVGKEQIEKFLCETEQDWREDHTNADVERWRAKLRHEVLPVLKEIRGDAAIKAVQLGDRMRGLEGVLQDAVAEVIENDAREVDGVFHLPRDRARQCREIVLMGVLRSLAMLKGVDSDRCGERELGPITKSVRDQQGGMRQFELYGGVRVVVTRDSVLISNN</sequence>
<comment type="subcellular location">
    <subcellularLocation>
        <location evidence="6">Cytoplasm</location>
    </subcellularLocation>
</comment>
<keyword evidence="9" id="KW-1185">Reference proteome</keyword>
<evidence type="ECO:0000256" key="6">
    <source>
        <dbReference type="HAMAP-Rule" id="MF_01161"/>
    </source>
</evidence>
<comment type="function">
    <text evidence="6">Ligates lysine onto the cytidine present at position 34 of the AUA codon-specific tRNA(Ile) that contains the anticodon CAU, in an ATP-dependent manner. Cytidine is converted to lysidine, thus changing the amino acid specificity of the tRNA from methionine to isoleucine.</text>
</comment>
<dbReference type="Proteomes" id="UP000317369">
    <property type="component" value="Chromosome"/>
</dbReference>
<name>A0A517YQR6_9BACT</name>
<keyword evidence="6" id="KW-0963">Cytoplasm</keyword>
<evidence type="ECO:0000256" key="5">
    <source>
        <dbReference type="ARBA" id="ARBA00048539"/>
    </source>
</evidence>
<dbReference type="RefSeq" id="WP_145074315.1">
    <property type="nucleotide sequence ID" value="NZ_CP036425.1"/>
</dbReference>
<comment type="catalytic activity">
    <reaction evidence="5 6">
        <text>cytidine(34) in tRNA(Ile2) + L-lysine + ATP = lysidine(34) in tRNA(Ile2) + AMP + diphosphate + H(+)</text>
        <dbReference type="Rhea" id="RHEA:43744"/>
        <dbReference type="Rhea" id="RHEA-COMP:10625"/>
        <dbReference type="Rhea" id="RHEA-COMP:10670"/>
        <dbReference type="ChEBI" id="CHEBI:15378"/>
        <dbReference type="ChEBI" id="CHEBI:30616"/>
        <dbReference type="ChEBI" id="CHEBI:32551"/>
        <dbReference type="ChEBI" id="CHEBI:33019"/>
        <dbReference type="ChEBI" id="CHEBI:82748"/>
        <dbReference type="ChEBI" id="CHEBI:83665"/>
        <dbReference type="ChEBI" id="CHEBI:456215"/>
        <dbReference type="EC" id="6.3.4.19"/>
    </reaction>
</comment>
<evidence type="ECO:0000313" key="8">
    <source>
        <dbReference type="EMBL" id="QDU32551.1"/>
    </source>
</evidence>